<evidence type="ECO:0000256" key="5">
    <source>
        <dbReference type="ARBA" id="ARBA00023136"/>
    </source>
</evidence>
<dbReference type="PANTHER" id="PTHR21229">
    <property type="entry name" value="LUNG SEVEN TRANSMEMBRANE RECEPTOR"/>
    <property type="match status" value="1"/>
</dbReference>
<feature type="domain" description="GOST seven transmembrane" evidence="7">
    <location>
        <begin position="2"/>
        <end position="127"/>
    </location>
</feature>
<keyword evidence="9" id="KW-1185">Reference proteome</keyword>
<reference evidence="8 9" key="1">
    <citation type="submission" date="2024-06" db="EMBL/GenBank/DDBJ databases">
        <authorList>
            <person name="Pan Q."/>
            <person name="Wen M."/>
            <person name="Jouanno E."/>
            <person name="Zahm M."/>
            <person name="Klopp C."/>
            <person name="Cabau C."/>
            <person name="Louis A."/>
            <person name="Berthelot C."/>
            <person name="Parey E."/>
            <person name="Roest Crollius H."/>
            <person name="Montfort J."/>
            <person name="Robinson-Rechavi M."/>
            <person name="Bouchez O."/>
            <person name="Lampietro C."/>
            <person name="Lopez Roques C."/>
            <person name="Donnadieu C."/>
            <person name="Postlethwait J."/>
            <person name="Bobe J."/>
            <person name="Verreycken H."/>
            <person name="Guiguen Y."/>
        </authorList>
    </citation>
    <scope>NUCLEOTIDE SEQUENCE [LARGE SCALE GENOMIC DNA]</scope>
    <source>
        <strain evidence="8">Up_M1</strain>
        <tissue evidence="8">Testis</tissue>
    </source>
</reference>
<evidence type="ECO:0000259" key="7">
    <source>
        <dbReference type="Pfam" id="PF06814"/>
    </source>
</evidence>
<dbReference type="PANTHER" id="PTHR21229:SF11">
    <property type="entry name" value="PROTEIN GPR108"/>
    <property type="match status" value="1"/>
</dbReference>
<comment type="caution">
    <text evidence="8">The sequence shown here is derived from an EMBL/GenBank/DDBJ whole genome shotgun (WGS) entry which is preliminary data.</text>
</comment>
<feature type="transmembrane region" description="Helical" evidence="6">
    <location>
        <begin position="31"/>
        <end position="51"/>
    </location>
</feature>
<dbReference type="AlphaFoldDB" id="A0ABD0X8I6"/>
<evidence type="ECO:0000313" key="8">
    <source>
        <dbReference type="EMBL" id="KAL1005055.1"/>
    </source>
</evidence>
<dbReference type="InterPro" id="IPR009637">
    <property type="entry name" value="GPR107/GPR108-like"/>
</dbReference>
<dbReference type="EMBL" id="JAGEUA010000002">
    <property type="protein sequence ID" value="KAL1005055.1"/>
    <property type="molecule type" value="Genomic_DNA"/>
</dbReference>
<accession>A0ABD0X8I6</accession>
<evidence type="ECO:0000256" key="3">
    <source>
        <dbReference type="ARBA" id="ARBA00022729"/>
    </source>
</evidence>
<evidence type="ECO:0000256" key="6">
    <source>
        <dbReference type="SAM" id="Phobius"/>
    </source>
</evidence>
<feature type="transmembrane region" description="Helical" evidence="6">
    <location>
        <begin position="88"/>
        <end position="110"/>
    </location>
</feature>
<keyword evidence="2 6" id="KW-0812">Transmembrane</keyword>
<keyword evidence="4 6" id="KW-1133">Transmembrane helix</keyword>
<organism evidence="8 9">
    <name type="scientific">Umbra pygmaea</name>
    <name type="common">Eastern mudminnow</name>
    <dbReference type="NCBI Taxonomy" id="75934"/>
    <lineage>
        <taxon>Eukaryota</taxon>
        <taxon>Metazoa</taxon>
        <taxon>Chordata</taxon>
        <taxon>Craniata</taxon>
        <taxon>Vertebrata</taxon>
        <taxon>Euteleostomi</taxon>
        <taxon>Actinopterygii</taxon>
        <taxon>Neopterygii</taxon>
        <taxon>Teleostei</taxon>
        <taxon>Protacanthopterygii</taxon>
        <taxon>Esociformes</taxon>
        <taxon>Umbridae</taxon>
        <taxon>Umbra</taxon>
    </lineage>
</organism>
<dbReference type="Proteomes" id="UP001557470">
    <property type="component" value="Unassembled WGS sequence"/>
</dbReference>
<feature type="transmembrane region" description="Helical" evidence="6">
    <location>
        <begin position="58"/>
        <end position="76"/>
    </location>
</feature>
<evidence type="ECO:0000256" key="1">
    <source>
        <dbReference type="ARBA" id="ARBA00004141"/>
    </source>
</evidence>
<keyword evidence="5 6" id="KW-0472">Membrane</keyword>
<dbReference type="InterPro" id="IPR053937">
    <property type="entry name" value="GOST_TM"/>
</dbReference>
<sequence length="167" mass="18862">MAINYHFINTEGHPIEGWAVMYHITHLLKGALLFITLALIGTGWSFVKYILSDKEKRIFMIVIPLQVLANVAYLIIESTEAGSSEYTLWKVVLFLVDLICCGAIMFPVIWSVQRLEGRNRDIGFTWIRPYTHSLSPVQKVFDHPALSGTVEYCQDCQAPPCTSSTIP</sequence>
<dbReference type="GO" id="GO:0016020">
    <property type="term" value="C:membrane"/>
    <property type="evidence" value="ECO:0007669"/>
    <property type="project" value="UniProtKB-SubCell"/>
</dbReference>
<gene>
    <name evidence="8" type="ORF">UPYG_G00053930</name>
</gene>
<dbReference type="Pfam" id="PF06814">
    <property type="entry name" value="GOST_TM"/>
    <property type="match status" value="1"/>
</dbReference>
<evidence type="ECO:0000256" key="2">
    <source>
        <dbReference type="ARBA" id="ARBA00022692"/>
    </source>
</evidence>
<name>A0ABD0X8I6_UMBPY</name>
<evidence type="ECO:0000256" key="4">
    <source>
        <dbReference type="ARBA" id="ARBA00022989"/>
    </source>
</evidence>
<protein>
    <recommendedName>
        <fullName evidence="7">GOST seven transmembrane domain-containing protein</fullName>
    </recommendedName>
</protein>
<evidence type="ECO:0000313" key="9">
    <source>
        <dbReference type="Proteomes" id="UP001557470"/>
    </source>
</evidence>
<proteinExistence type="predicted"/>
<keyword evidence="3" id="KW-0732">Signal</keyword>
<comment type="subcellular location">
    <subcellularLocation>
        <location evidence="1">Membrane</location>
        <topology evidence="1">Multi-pass membrane protein</topology>
    </subcellularLocation>
</comment>